<name>A0ABN8R3G4_9CNID</name>
<feature type="region of interest" description="Disordered" evidence="1">
    <location>
        <begin position="1"/>
        <end position="92"/>
    </location>
</feature>
<sequence length="136" mass="14844">QPSEQTIFLSQSFRLGRGTRPQRQAIRSAPDQTATTTDNQMSLISGHRSDHAPTPTSDHRQNRPPDQISPQTTIHDWSSSNQHSTPNLVNGTEGFCSGLCNSRSCFQPAVVARPLTLGQVTPATRSEVGKLLIEVI</sequence>
<feature type="compositionally biased region" description="Polar residues" evidence="1">
    <location>
        <begin position="30"/>
        <end position="43"/>
    </location>
</feature>
<evidence type="ECO:0000313" key="3">
    <source>
        <dbReference type="Proteomes" id="UP001159427"/>
    </source>
</evidence>
<proteinExistence type="predicted"/>
<gene>
    <name evidence="2" type="ORF">PEVE_00008412</name>
</gene>
<dbReference type="Proteomes" id="UP001159427">
    <property type="component" value="Unassembled WGS sequence"/>
</dbReference>
<feature type="compositionally biased region" description="Polar residues" evidence="1">
    <location>
        <begin position="1"/>
        <end position="13"/>
    </location>
</feature>
<feature type="compositionally biased region" description="Basic and acidic residues" evidence="1">
    <location>
        <begin position="47"/>
        <end position="63"/>
    </location>
</feature>
<evidence type="ECO:0000256" key="1">
    <source>
        <dbReference type="SAM" id="MobiDB-lite"/>
    </source>
</evidence>
<feature type="non-terminal residue" evidence="2">
    <location>
        <position position="1"/>
    </location>
</feature>
<reference evidence="2 3" key="1">
    <citation type="submission" date="2022-05" db="EMBL/GenBank/DDBJ databases">
        <authorList>
            <consortium name="Genoscope - CEA"/>
            <person name="William W."/>
        </authorList>
    </citation>
    <scope>NUCLEOTIDE SEQUENCE [LARGE SCALE GENOMIC DNA]</scope>
</reference>
<evidence type="ECO:0000313" key="2">
    <source>
        <dbReference type="EMBL" id="CAH3172402.1"/>
    </source>
</evidence>
<feature type="compositionally biased region" description="Polar residues" evidence="1">
    <location>
        <begin position="68"/>
        <end position="90"/>
    </location>
</feature>
<protein>
    <submittedName>
        <fullName evidence="2">Uncharacterized protein</fullName>
    </submittedName>
</protein>
<keyword evidence="3" id="KW-1185">Reference proteome</keyword>
<accession>A0ABN8R3G4</accession>
<organism evidence="2 3">
    <name type="scientific">Porites evermanni</name>
    <dbReference type="NCBI Taxonomy" id="104178"/>
    <lineage>
        <taxon>Eukaryota</taxon>
        <taxon>Metazoa</taxon>
        <taxon>Cnidaria</taxon>
        <taxon>Anthozoa</taxon>
        <taxon>Hexacorallia</taxon>
        <taxon>Scleractinia</taxon>
        <taxon>Fungiina</taxon>
        <taxon>Poritidae</taxon>
        <taxon>Porites</taxon>
    </lineage>
</organism>
<dbReference type="EMBL" id="CALNXI010001573">
    <property type="protein sequence ID" value="CAH3172402.1"/>
    <property type="molecule type" value="Genomic_DNA"/>
</dbReference>
<comment type="caution">
    <text evidence="2">The sequence shown here is derived from an EMBL/GenBank/DDBJ whole genome shotgun (WGS) entry which is preliminary data.</text>
</comment>